<protein>
    <submittedName>
        <fullName evidence="1">Uncharacterized protein</fullName>
    </submittedName>
</protein>
<proteinExistence type="predicted"/>
<dbReference type="Proteomes" id="UP001239111">
    <property type="component" value="Chromosome 1"/>
</dbReference>
<comment type="caution">
    <text evidence="1">The sequence shown here is derived from an EMBL/GenBank/DDBJ whole genome shotgun (WGS) entry which is preliminary data.</text>
</comment>
<evidence type="ECO:0000313" key="1">
    <source>
        <dbReference type="EMBL" id="KAJ8687380.1"/>
    </source>
</evidence>
<organism evidence="1 2">
    <name type="scientific">Eretmocerus hayati</name>
    <dbReference type="NCBI Taxonomy" id="131215"/>
    <lineage>
        <taxon>Eukaryota</taxon>
        <taxon>Metazoa</taxon>
        <taxon>Ecdysozoa</taxon>
        <taxon>Arthropoda</taxon>
        <taxon>Hexapoda</taxon>
        <taxon>Insecta</taxon>
        <taxon>Pterygota</taxon>
        <taxon>Neoptera</taxon>
        <taxon>Endopterygota</taxon>
        <taxon>Hymenoptera</taxon>
        <taxon>Apocrita</taxon>
        <taxon>Proctotrupomorpha</taxon>
        <taxon>Chalcidoidea</taxon>
        <taxon>Aphelinidae</taxon>
        <taxon>Aphelininae</taxon>
        <taxon>Eretmocerus</taxon>
    </lineage>
</organism>
<name>A0ACC2PVC3_9HYME</name>
<sequence>MCVTGAADASEVANGQNYNKDEQSTKVGVTIAARRDQLMIMKRSLSDSDSEESDSSAKKSKSDDDSVPSTHEYLELVLSRIVDLQRQIDEGVYASDETSDLGSDLEESDSDDEDVMQEVLTKVFKDLPGTPDSLSAIIDSTSKAPKAQMEAIRSKSIQLSGFETCKKVAVNFIENIAQLTPLDLSHDAMQEMKEVSLTELEARKRVLGSQLDMHLAVKQSDYTARLMRE</sequence>
<accession>A0ACC2PVC3</accession>
<keyword evidence="2" id="KW-1185">Reference proteome</keyword>
<evidence type="ECO:0000313" key="2">
    <source>
        <dbReference type="Proteomes" id="UP001239111"/>
    </source>
</evidence>
<dbReference type="EMBL" id="CM056741">
    <property type="protein sequence ID" value="KAJ8687380.1"/>
    <property type="molecule type" value="Genomic_DNA"/>
</dbReference>
<gene>
    <name evidence="1" type="ORF">QAD02_023174</name>
</gene>
<reference evidence="1" key="1">
    <citation type="submission" date="2023-04" db="EMBL/GenBank/DDBJ databases">
        <title>A chromosome-level genome assembly of the parasitoid wasp Eretmocerus hayati.</title>
        <authorList>
            <person name="Zhong Y."/>
            <person name="Liu S."/>
            <person name="Liu Y."/>
        </authorList>
    </citation>
    <scope>NUCLEOTIDE SEQUENCE</scope>
    <source>
        <strain evidence="1">ZJU_SS_LIU_2023</strain>
    </source>
</reference>